<dbReference type="Pfam" id="PF16653">
    <property type="entry name" value="Sacchrp_dh_C"/>
    <property type="match status" value="1"/>
</dbReference>
<dbReference type="PANTHER" id="PTHR43796:SF2">
    <property type="entry name" value="CARBOXYNORSPERMIDINE SYNTHASE"/>
    <property type="match status" value="1"/>
</dbReference>
<organism evidence="2 3">
    <name type="scientific">Anaerovorax odorimutans</name>
    <dbReference type="NCBI Taxonomy" id="109327"/>
    <lineage>
        <taxon>Bacteria</taxon>
        <taxon>Bacillati</taxon>
        <taxon>Bacillota</taxon>
        <taxon>Clostridia</taxon>
        <taxon>Peptostreptococcales</taxon>
        <taxon>Anaerovoracaceae</taxon>
        <taxon>Anaerovorax</taxon>
    </lineage>
</organism>
<feature type="domain" description="Saccharopine dehydrogenase-like C-terminal" evidence="1">
    <location>
        <begin position="23"/>
        <end position="231"/>
    </location>
</feature>
<evidence type="ECO:0000313" key="3">
    <source>
        <dbReference type="Proteomes" id="UP001524502"/>
    </source>
</evidence>
<dbReference type="Gene3D" id="3.40.50.720">
    <property type="entry name" value="NAD(P)-binding Rossmann-like Domain"/>
    <property type="match status" value="1"/>
</dbReference>
<proteinExistence type="predicted"/>
<sequence length="244" mass="27391">RLDTVEDILILDAIINRSAAGYGFVPPYALNTIIEEFTMNNFEYKDGKHVEMPPFSGKMTVDFPEPYGKLNLYNMIHSEVATMPIAYKDKGIKNVAFKLALPTLFEERLRFLIENGLGSQEKINVKGASVAPRDFLLEVFETKPGTKTGTPDDMKLLRVIVSGTKGGKKCTYEVETDLHHHPWGLSNGHFSVGFPGAITAKMLGRGQVKEKGFFTGEQVIDTDIYFRELEKRDVHVFAKVTEQL</sequence>
<dbReference type="Proteomes" id="UP001524502">
    <property type="component" value="Unassembled WGS sequence"/>
</dbReference>
<dbReference type="RefSeq" id="WP_256133696.1">
    <property type="nucleotide sequence ID" value="NZ_JANFXK010000032.1"/>
</dbReference>
<evidence type="ECO:0000313" key="2">
    <source>
        <dbReference type="EMBL" id="MCQ4638496.1"/>
    </source>
</evidence>
<protein>
    <recommendedName>
        <fullName evidence="1">Saccharopine dehydrogenase-like C-terminal domain-containing protein</fullName>
    </recommendedName>
</protein>
<name>A0ABT1RTF6_9FIRM</name>
<dbReference type="EMBL" id="JANFXK010000032">
    <property type="protein sequence ID" value="MCQ4638496.1"/>
    <property type="molecule type" value="Genomic_DNA"/>
</dbReference>
<dbReference type="InterPro" id="IPR032095">
    <property type="entry name" value="Sacchrp_dh-like_C"/>
</dbReference>
<reference evidence="2 3" key="1">
    <citation type="submission" date="2022-06" db="EMBL/GenBank/DDBJ databases">
        <title>Isolation of gut microbiota from human fecal samples.</title>
        <authorList>
            <person name="Pamer E.G."/>
            <person name="Barat B."/>
            <person name="Waligurski E."/>
            <person name="Medina S."/>
            <person name="Paddock L."/>
            <person name="Mostad J."/>
        </authorList>
    </citation>
    <scope>NUCLEOTIDE SEQUENCE [LARGE SCALE GENOMIC DNA]</scope>
    <source>
        <strain evidence="2 3">SL.3.17</strain>
    </source>
</reference>
<evidence type="ECO:0000259" key="1">
    <source>
        <dbReference type="Pfam" id="PF16653"/>
    </source>
</evidence>
<keyword evidence="3" id="KW-1185">Reference proteome</keyword>
<accession>A0ABT1RTF6</accession>
<feature type="non-terminal residue" evidence="2">
    <location>
        <position position="1"/>
    </location>
</feature>
<comment type="caution">
    <text evidence="2">The sequence shown here is derived from an EMBL/GenBank/DDBJ whole genome shotgun (WGS) entry which is preliminary data.</text>
</comment>
<dbReference type="Gene3D" id="3.30.360.10">
    <property type="entry name" value="Dihydrodipicolinate Reductase, domain 2"/>
    <property type="match status" value="1"/>
</dbReference>
<dbReference type="PANTHER" id="PTHR43796">
    <property type="entry name" value="CARBOXYNORSPERMIDINE SYNTHASE"/>
    <property type="match status" value="1"/>
</dbReference>
<gene>
    <name evidence="2" type="ORF">NE619_17340</name>
</gene>